<evidence type="ECO:0000313" key="2">
    <source>
        <dbReference type="EMBL" id="GFN78647.1"/>
    </source>
</evidence>
<sequence length="149" mass="15901">MSPYGWQAYQTSSALNSPGGETQHAPPPPPPPHPFTLNVLVTEGVKSKKIKGLAGQATNKNGTSFSEIDLNTGLHAATASISLEKTLTCTLNLPPNIQFRKVLSLNSLSTLQSLFSCWVISTRILLRGGGEGDVEDFIAKNDRIILNSG</sequence>
<feature type="region of interest" description="Disordered" evidence="1">
    <location>
        <begin position="1"/>
        <end position="34"/>
    </location>
</feature>
<proteinExistence type="predicted"/>
<dbReference type="AlphaFoldDB" id="A0AAV3Y820"/>
<dbReference type="Proteomes" id="UP000735302">
    <property type="component" value="Unassembled WGS sequence"/>
</dbReference>
<accession>A0AAV3Y820</accession>
<reference evidence="2 3" key="1">
    <citation type="journal article" date="2021" name="Elife">
        <title>Chloroplast acquisition without the gene transfer in kleptoplastic sea slugs, Plakobranchus ocellatus.</title>
        <authorList>
            <person name="Maeda T."/>
            <person name="Takahashi S."/>
            <person name="Yoshida T."/>
            <person name="Shimamura S."/>
            <person name="Takaki Y."/>
            <person name="Nagai Y."/>
            <person name="Toyoda A."/>
            <person name="Suzuki Y."/>
            <person name="Arimoto A."/>
            <person name="Ishii H."/>
            <person name="Satoh N."/>
            <person name="Nishiyama T."/>
            <person name="Hasebe M."/>
            <person name="Maruyama T."/>
            <person name="Minagawa J."/>
            <person name="Obokata J."/>
            <person name="Shigenobu S."/>
        </authorList>
    </citation>
    <scope>NUCLEOTIDE SEQUENCE [LARGE SCALE GENOMIC DNA]</scope>
</reference>
<feature type="compositionally biased region" description="Polar residues" evidence="1">
    <location>
        <begin position="8"/>
        <end position="20"/>
    </location>
</feature>
<name>A0AAV3Y820_9GAST</name>
<comment type="caution">
    <text evidence="2">The sequence shown here is derived from an EMBL/GenBank/DDBJ whole genome shotgun (WGS) entry which is preliminary data.</text>
</comment>
<dbReference type="EMBL" id="BLXT01000592">
    <property type="protein sequence ID" value="GFN78647.1"/>
    <property type="molecule type" value="Genomic_DNA"/>
</dbReference>
<organism evidence="2 3">
    <name type="scientific">Plakobranchus ocellatus</name>
    <dbReference type="NCBI Taxonomy" id="259542"/>
    <lineage>
        <taxon>Eukaryota</taxon>
        <taxon>Metazoa</taxon>
        <taxon>Spiralia</taxon>
        <taxon>Lophotrochozoa</taxon>
        <taxon>Mollusca</taxon>
        <taxon>Gastropoda</taxon>
        <taxon>Heterobranchia</taxon>
        <taxon>Euthyneura</taxon>
        <taxon>Panpulmonata</taxon>
        <taxon>Sacoglossa</taxon>
        <taxon>Placobranchoidea</taxon>
        <taxon>Plakobranchidae</taxon>
        <taxon>Plakobranchus</taxon>
    </lineage>
</organism>
<gene>
    <name evidence="2" type="ORF">PoB_000515300</name>
</gene>
<evidence type="ECO:0000256" key="1">
    <source>
        <dbReference type="SAM" id="MobiDB-lite"/>
    </source>
</evidence>
<evidence type="ECO:0000313" key="3">
    <source>
        <dbReference type="Proteomes" id="UP000735302"/>
    </source>
</evidence>
<feature type="compositionally biased region" description="Pro residues" evidence="1">
    <location>
        <begin position="25"/>
        <end position="34"/>
    </location>
</feature>
<keyword evidence="3" id="KW-1185">Reference proteome</keyword>
<protein>
    <submittedName>
        <fullName evidence="2">Uncharacterized protein</fullName>
    </submittedName>
</protein>